<keyword evidence="8" id="KW-1185">Reference proteome</keyword>
<gene>
    <name evidence="7" type="ORF">SBAD_LOCUS4340</name>
</gene>
<dbReference type="Proteomes" id="UP000270296">
    <property type="component" value="Unassembled WGS sequence"/>
</dbReference>
<sequence length="357" mass="40787">MITTVLVYLSSDPELPRELTEQYRLGRVIGDGNFAVVHECFCRQTNQRYATKIIDKRKSCLKRYLQDEIIHNEIRLMQDLRHPHIVQLYSNFDTQDFICLVMEHVQNAFVVHSSKGIFVFYFVVQGGDLFDSLVRAKRYCENVASHLIQNLVSALEYLHDRRIVHRDVKPENLLVYETADGKKQLKLADFGLATKVDGPLYTVYDLNIPLASQFHYFAGKIFQLSTRVKTAATDLFVSSYGLKVDIWAAGVILYMMLSGFPPFYSPNGKQEELFRIILSGHYRFPPQYWDGISNASKSLIQGMLQFDDADRYSAREGGSQVNADFEEFSALALKDSDAIDCGTERVSDLACSYVMTD</sequence>
<reference evidence="7 8" key="2">
    <citation type="submission" date="2018-11" db="EMBL/GenBank/DDBJ databases">
        <authorList>
            <consortium name="Pathogen Informatics"/>
        </authorList>
    </citation>
    <scope>NUCLEOTIDE SEQUENCE [LARGE SCALE GENOMIC DNA]</scope>
</reference>
<protein>
    <submittedName>
        <fullName evidence="9">Protein kinase domain-containing protein</fullName>
    </submittedName>
</protein>
<evidence type="ECO:0000256" key="5">
    <source>
        <dbReference type="ARBA" id="ARBA00022840"/>
    </source>
</evidence>
<dbReference type="SUPFAM" id="SSF56112">
    <property type="entry name" value="Protein kinase-like (PK-like)"/>
    <property type="match status" value="1"/>
</dbReference>
<dbReference type="GO" id="GO:0004674">
    <property type="term" value="F:protein serine/threonine kinase activity"/>
    <property type="evidence" value="ECO:0007669"/>
    <property type="project" value="UniProtKB-KW"/>
</dbReference>
<dbReference type="Gene3D" id="3.30.200.20">
    <property type="entry name" value="Phosphorylase Kinase, domain 1"/>
    <property type="match status" value="1"/>
</dbReference>
<dbReference type="WBParaSite" id="SBAD_0000453001-mRNA-1">
    <property type="protein sequence ID" value="SBAD_0000453001-mRNA-1"/>
    <property type="gene ID" value="SBAD_0000453001"/>
</dbReference>
<evidence type="ECO:0000259" key="6">
    <source>
        <dbReference type="PROSITE" id="PS50011"/>
    </source>
</evidence>
<evidence type="ECO:0000256" key="3">
    <source>
        <dbReference type="ARBA" id="ARBA00022741"/>
    </source>
</evidence>
<accession>A0A183IL44</accession>
<dbReference type="SMART" id="SM00220">
    <property type="entry name" value="S_TKc"/>
    <property type="match status" value="1"/>
</dbReference>
<organism evidence="9">
    <name type="scientific">Soboliphyme baturini</name>
    <dbReference type="NCBI Taxonomy" id="241478"/>
    <lineage>
        <taxon>Eukaryota</taxon>
        <taxon>Metazoa</taxon>
        <taxon>Ecdysozoa</taxon>
        <taxon>Nematoda</taxon>
        <taxon>Enoplea</taxon>
        <taxon>Dorylaimia</taxon>
        <taxon>Dioctophymatida</taxon>
        <taxon>Dioctophymatoidea</taxon>
        <taxon>Soboliphymatidae</taxon>
        <taxon>Soboliphyme</taxon>
    </lineage>
</organism>
<dbReference type="PROSITE" id="PS00108">
    <property type="entry name" value="PROTEIN_KINASE_ST"/>
    <property type="match status" value="1"/>
</dbReference>
<dbReference type="OrthoDB" id="40902at2759"/>
<dbReference type="InterPro" id="IPR000719">
    <property type="entry name" value="Prot_kinase_dom"/>
</dbReference>
<dbReference type="EMBL" id="UZAM01008263">
    <property type="protein sequence ID" value="VDP04077.1"/>
    <property type="molecule type" value="Genomic_DNA"/>
</dbReference>
<dbReference type="InterPro" id="IPR008271">
    <property type="entry name" value="Ser/Thr_kinase_AS"/>
</dbReference>
<dbReference type="FunFam" id="3.30.200.20:FF:000042">
    <property type="entry name" value="Aurora kinase A"/>
    <property type="match status" value="1"/>
</dbReference>
<dbReference type="PROSITE" id="PS50011">
    <property type="entry name" value="PROTEIN_KINASE_DOM"/>
    <property type="match status" value="1"/>
</dbReference>
<evidence type="ECO:0000313" key="7">
    <source>
        <dbReference type="EMBL" id="VDP04077.1"/>
    </source>
</evidence>
<dbReference type="InterPro" id="IPR011009">
    <property type="entry name" value="Kinase-like_dom_sf"/>
</dbReference>
<dbReference type="Gene3D" id="1.10.510.10">
    <property type="entry name" value="Transferase(Phosphotransferase) domain 1"/>
    <property type="match status" value="1"/>
</dbReference>
<dbReference type="Pfam" id="PF00069">
    <property type="entry name" value="Pkinase"/>
    <property type="match status" value="1"/>
</dbReference>
<proteinExistence type="predicted"/>
<dbReference type="GO" id="GO:0005524">
    <property type="term" value="F:ATP binding"/>
    <property type="evidence" value="ECO:0007669"/>
    <property type="project" value="UniProtKB-KW"/>
</dbReference>
<keyword evidence="4" id="KW-0418">Kinase</keyword>
<keyword evidence="3" id="KW-0547">Nucleotide-binding</keyword>
<evidence type="ECO:0000256" key="2">
    <source>
        <dbReference type="ARBA" id="ARBA00022679"/>
    </source>
</evidence>
<feature type="domain" description="Protein kinase" evidence="6">
    <location>
        <begin position="23"/>
        <end position="325"/>
    </location>
</feature>
<dbReference type="PANTHER" id="PTHR24347">
    <property type="entry name" value="SERINE/THREONINE-PROTEIN KINASE"/>
    <property type="match status" value="1"/>
</dbReference>
<dbReference type="AlphaFoldDB" id="A0A183IL44"/>
<keyword evidence="2" id="KW-0808">Transferase</keyword>
<evidence type="ECO:0000256" key="1">
    <source>
        <dbReference type="ARBA" id="ARBA00022527"/>
    </source>
</evidence>
<name>A0A183IL44_9BILA</name>
<keyword evidence="5" id="KW-0067">ATP-binding</keyword>
<keyword evidence="1" id="KW-0723">Serine/threonine-protein kinase</keyword>
<reference evidence="9" key="1">
    <citation type="submission" date="2016-06" db="UniProtKB">
        <authorList>
            <consortium name="WormBaseParasite"/>
        </authorList>
    </citation>
    <scope>IDENTIFICATION</scope>
</reference>
<evidence type="ECO:0000313" key="8">
    <source>
        <dbReference type="Proteomes" id="UP000270296"/>
    </source>
</evidence>
<evidence type="ECO:0000256" key="4">
    <source>
        <dbReference type="ARBA" id="ARBA00022777"/>
    </source>
</evidence>
<evidence type="ECO:0000313" key="9">
    <source>
        <dbReference type="WBParaSite" id="SBAD_0000453001-mRNA-1"/>
    </source>
</evidence>